<protein>
    <recommendedName>
        <fullName evidence="3">MSHA biogenesis protein MshK</fullName>
    </recommendedName>
</protein>
<sequence length="99" mass="10903">MAGLLMVFASQASGLQDPTRPPDSGDTPAKVAPMTSLALESILVGSKRRVAVINGQPRAEGQIFDGVRVRRIHRNRVEVLDDGRLRVLYLDRLPQVRDN</sequence>
<dbReference type="STRING" id="1874317.BKP64_12285"/>
<name>A0A1D9GMZ4_9GAMM</name>
<evidence type="ECO:0000313" key="2">
    <source>
        <dbReference type="Proteomes" id="UP000177445"/>
    </source>
</evidence>
<keyword evidence="2" id="KW-1185">Reference proteome</keyword>
<dbReference type="KEGG" id="msq:BKP64_12285"/>
<dbReference type="OrthoDB" id="6370927at2"/>
<proteinExistence type="predicted"/>
<reference evidence="1 2" key="1">
    <citation type="submission" date="2016-10" db="EMBL/GenBank/DDBJ databases">
        <title>Marinobacter salinus sp. nov., a moderately halophilic bacterium isolated from a tidal flat environment.</title>
        <authorList>
            <person name="Park S.-J."/>
        </authorList>
    </citation>
    <scope>NUCLEOTIDE SEQUENCE [LARGE SCALE GENOMIC DNA]</scope>
    <source>
        <strain evidence="1 2">Hb8</strain>
    </source>
</reference>
<organism evidence="1 2">
    <name type="scientific">Marinobacter salinus</name>
    <dbReference type="NCBI Taxonomy" id="1874317"/>
    <lineage>
        <taxon>Bacteria</taxon>
        <taxon>Pseudomonadati</taxon>
        <taxon>Pseudomonadota</taxon>
        <taxon>Gammaproteobacteria</taxon>
        <taxon>Pseudomonadales</taxon>
        <taxon>Marinobacteraceae</taxon>
        <taxon>Marinobacter</taxon>
    </lineage>
</organism>
<dbReference type="AlphaFoldDB" id="A0A1D9GMZ4"/>
<gene>
    <name evidence="1" type="ORF">BKP64_12285</name>
</gene>
<dbReference type="EMBL" id="CP017715">
    <property type="protein sequence ID" value="AOY88885.1"/>
    <property type="molecule type" value="Genomic_DNA"/>
</dbReference>
<accession>A0A1D9GMZ4</accession>
<dbReference type="Proteomes" id="UP000177445">
    <property type="component" value="Chromosome"/>
</dbReference>
<evidence type="ECO:0008006" key="3">
    <source>
        <dbReference type="Google" id="ProtNLM"/>
    </source>
</evidence>
<evidence type="ECO:0000313" key="1">
    <source>
        <dbReference type="EMBL" id="AOY88885.1"/>
    </source>
</evidence>